<dbReference type="InterPro" id="IPR005521">
    <property type="entry name" value="Attacin_C"/>
</dbReference>
<evidence type="ECO:0000256" key="1">
    <source>
        <dbReference type="ARBA" id="ARBA00004613"/>
    </source>
</evidence>
<keyword evidence="4" id="KW-0929">Antimicrobial</keyword>
<evidence type="ECO:0000256" key="4">
    <source>
        <dbReference type="ARBA" id="ARBA00022529"/>
    </source>
</evidence>
<dbReference type="GO" id="GO:0045087">
    <property type="term" value="P:innate immune response"/>
    <property type="evidence" value="ECO:0007669"/>
    <property type="project" value="UniProtKB-KW"/>
</dbReference>
<keyword evidence="3" id="KW-0964">Secreted</keyword>
<feature type="signal peptide" evidence="8">
    <location>
        <begin position="1"/>
        <end position="16"/>
    </location>
</feature>
<dbReference type="GO" id="GO:0042742">
    <property type="term" value="P:defense response to bacterium"/>
    <property type="evidence" value="ECO:0007669"/>
    <property type="project" value="UniProtKB-KW"/>
</dbReference>
<keyword evidence="8" id="KW-0732">Signal</keyword>
<evidence type="ECO:0000256" key="2">
    <source>
        <dbReference type="ARBA" id="ARBA00007550"/>
    </source>
</evidence>
<name>A0A834HYD9_RHYFE</name>
<evidence type="ECO:0000256" key="5">
    <source>
        <dbReference type="ARBA" id="ARBA00022588"/>
    </source>
</evidence>
<evidence type="ECO:0000313" key="11">
    <source>
        <dbReference type="Proteomes" id="UP000625711"/>
    </source>
</evidence>
<dbReference type="AlphaFoldDB" id="A0A834HYD9"/>
<proteinExistence type="inferred from homology"/>
<gene>
    <name evidence="10" type="ORF">GWI33_018098</name>
</gene>
<dbReference type="EMBL" id="JAACXV010014301">
    <property type="protein sequence ID" value="KAF7268746.1"/>
    <property type="molecule type" value="Genomic_DNA"/>
</dbReference>
<dbReference type="Pfam" id="PF03769">
    <property type="entry name" value="Attacin_C"/>
    <property type="match status" value="1"/>
</dbReference>
<evidence type="ECO:0000256" key="7">
    <source>
        <dbReference type="ARBA" id="ARBA00023022"/>
    </source>
</evidence>
<feature type="chain" id="PRO_5032952971" description="Attacin C-terminal domain-containing protein" evidence="8">
    <location>
        <begin position="17"/>
        <end position="193"/>
    </location>
</feature>
<organism evidence="10 11">
    <name type="scientific">Rhynchophorus ferrugineus</name>
    <name type="common">Red palm weevil</name>
    <name type="synonym">Curculio ferrugineus</name>
    <dbReference type="NCBI Taxonomy" id="354439"/>
    <lineage>
        <taxon>Eukaryota</taxon>
        <taxon>Metazoa</taxon>
        <taxon>Ecdysozoa</taxon>
        <taxon>Arthropoda</taxon>
        <taxon>Hexapoda</taxon>
        <taxon>Insecta</taxon>
        <taxon>Pterygota</taxon>
        <taxon>Neoptera</taxon>
        <taxon>Endopterygota</taxon>
        <taxon>Coleoptera</taxon>
        <taxon>Polyphaga</taxon>
        <taxon>Cucujiformia</taxon>
        <taxon>Curculionidae</taxon>
        <taxon>Dryophthorinae</taxon>
        <taxon>Rhynchophorus</taxon>
    </lineage>
</organism>
<evidence type="ECO:0000256" key="3">
    <source>
        <dbReference type="ARBA" id="ARBA00022525"/>
    </source>
</evidence>
<dbReference type="OrthoDB" id="8117451at2759"/>
<evidence type="ECO:0000256" key="8">
    <source>
        <dbReference type="SAM" id="SignalP"/>
    </source>
</evidence>
<keyword evidence="11" id="KW-1185">Reference proteome</keyword>
<evidence type="ECO:0000256" key="6">
    <source>
        <dbReference type="ARBA" id="ARBA00022859"/>
    </source>
</evidence>
<protein>
    <recommendedName>
        <fullName evidence="9">Attacin C-terminal domain-containing protein</fullName>
    </recommendedName>
</protein>
<sequence length="193" mass="21477">MKWLYIFIVSFASCQGFPGLTKHSDEENVYIHPSFVTDTLTDPQLQDRFIHDDKNDEDTYMLPVRRLRRETTVQLKSPGIGTLSQKGTIVDNRSHQLNGMGFVTKDFTRKGLAPDAFGGSLGYVNKPTGSNLGIGADSIKGYGTDLSANGRVNLFQLPNGNFGISGHYGRHFGHRLPTRPSDWGVYAGTDFWF</sequence>
<feature type="domain" description="Attacin C-terminal" evidence="9">
    <location>
        <begin position="82"/>
        <end position="176"/>
    </location>
</feature>
<dbReference type="Proteomes" id="UP000625711">
    <property type="component" value="Unassembled WGS sequence"/>
</dbReference>
<accession>A0A834HYD9</accession>
<keyword evidence="5" id="KW-0399">Innate immunity</keyword>
<keyword evidence="7" id="KW-0044">Antibiotic</keyword>
<evidence type="ECO:0000259" key="9">
    <source>
        <dbReference type="Pfam" id="PF03769"/>
    </source>
</evidence>
<reference evidence="10" key="1">
    <citation type="submission" date="2020-08" db="EMBL/GenBank/DDBJ databases">
        <title>Genome sequencing and assembly of the red palm weevil Rhynchophorus ferrugineus.</title>
        <authorList>
            <person name="Dias G.B."/>
            <person name="Bergman C.M."/>
            <person name="Manee M."/>
        </authorList>
    </citation>
    <scope>NUCLEOTIDE SEQUENCE</scope>
    <source>
        <strain evidence="10">AA-2017</strain>
        <tissue evidence="10">Whole larva</tissue>
    </source>
</reference>
<evidence type="ECO:0000313" key="10">
    <source>
        <dbReference type="EMBL" id="KAF7268746.1"/>
    </source>
</evidence>
<comment type="subcellular location">
    <subcellularLocation>
        <location evidence="1">Secreted</location>
    </subcellularLocation>
</comment>
<comment type="caution">
    <text evidence="10">The sequence shown here is derived from an EMBL/GenBank/DDBJ whole genome shotgun (WGS) entry which is preliminary data.</text>
</comment>
<comment type="similarity">
    <text evidence="2">Belongs to the attacin/sarcotoxin-2 family.</text>
</comment>
<dbReference type="GO" id="GO:0005576">
    <property type="term" value="C:extracellular region"/>
    <property type="evidence" value="ECO:0007669"/>
    <property type="project" value="UniProtKB-SubCell"/>
</dbReference>
<keyword evidence="6" id="KW-0391">Immunity</keyword>